<gene>
    <name evidence="2" type="ORF">SAMN05444340_11466</name>
</gene>
<evidence type="ECO:0000256" key="1">
    <source>
        <dbReference type="SAM" id="Phobius"/>
    </source>
</evidence>
<keyword evidence="1" id="KW-0812">Transmembrane</keyword>
<dbReference type="OrthoDB" id="7871110at2"/>
<accession>A0A1H3LTV2</accession>
<reference evidence="2 3" key="1">
    <citation type="submission" date="2016-10" db="EMBL/GenBank/DDBJ databases">
        <authorList>
            <person name="de Groot N.N."/>
        </authorList>
    </citation>
    <scope>NUCLEOTIDE SEQUENCE [LARGE SCALE GENOMIC DNA]</scope>
    <source>
        <strain evidence="2 3">DSM 26880</strain>
    </source>
</reference>
<dbReference type="EMBL" id="FNPF01000014">
    <property type="protein sequence ID" value="SDY67831.1"/>
    <property type="molecule type" value="Genomic_DNA"/>
</dbReference>
<evidence type="ECO:0000313" key="2">
    <source>
        <dbReference type="EMBL" id="SDY67831.1"/>
    </source>
</evidence>
<protein>
    <submittedName>
        <fullName evidence="2">Lipopolysaccharide export system protein LptC</fullName>
    </submittedName>
</protein>
<evidence type="ECO:0000313" key="3">
    <source>
        <dbReference type="Proteomes" id="UP000199286"/>
    </source>
</evidence>
<dbReference type="STRING" id="321339.SAMN05444340_11466"/>
<sequence>MRTGFYSRIIAWLKILLPLAALVLLSTLFLLSRDTQDAIAPEIGARLGVDGVSREQVREPSFAGVTERGETVSVVARSARPEGDGAVVAETVTAIVTLDDGTRIEMMAPSARLTESENEARLEGGVRFRSTSGYSFETEGLVARLDTVAGRSLGSIKGEAPAGTIEAGGMSISPGATKDDVQLVFTESVKMVYVPQFEPETP</sequence>
<dbReference type="Proteomes" id="UP000199286">
    <property type="component" value="Unassembled WGS sequence"/>
</dbReference>
<organism evidence="2 3">
    <name type="scientific">Citreimonas salinaria</name>
    <dbReference type="NCBI Taxonomy" id="321339"/>
    <lineage>
        <taxon>Bacteria</taxon>
        <taxon>Pseudomonadati</taxon>
        <taxon>Pseudomonadota</taxon>
        <taxon>Alphaproteobacteria</taxon>
        <taxon>Rhodobacterales</taxon>
        <taxon>Roseobacteraceae</taxon>
        <taxon>Citreimonas</taxon>
    </lineage>
</organism>
<keyword evidence="3" id="KW-1185">Reference proteome</keyword>
<name>A0A1H3LTV2_9RHOB</name>
<proteinExistence type="predicted"/>
<feature type="transmembrane region" description="Helical" evidence="1">
    <location>
        <begin position="12"/>
        <end position="31"/>
    </location>
</feature>
<dbReference type="AlphaFoldDB" id="A0A1H3LTV2"/>
<keyword evidence="1" id="KW-0472">Membrane</keyword>
<keyword evidence="1" id="KW-1133">Transmembrane helix</keyword>
<dbReference type="RefSeq" id="WP_089884522.1">
    <property type="nucleotide sequence ID" value="NZ_FNPF01000014.1"/>
</dbReference>